<gene>
    <name evidence="3" type="ORF">I4I81_14505</name>
</gene>
<reference evidence="3 4" key="1">
    <citation type="submission" date="2020-11" db="EMBL/GenBank/DDBJ databases">
        <title>Pseudonocardia abyssalis sp. nov. and Pseudonocardia oceani sp. nov., description and phylogenomic analysis of two novel actinomycetes isolated from the deep Southern Ocean.</title>
        <authorList>
            <person name="Parra J."/>
        </authorList>
    </citation>
    <scope>NUCLEOTIDE SEQUENCE [LARGE SCALE GENOMIC DNA]</scope>
    <source>
        <strain evidence="3 4">KRD-168</strain>
    </source>
</reference>
<proteinExistence type="predicted"/>
<dbReference type="SMART" id="SM00240">
    <property type="entry name" value="FHA"/>
    <property type="match status" value="1"/>
</dbReference>
<feature type="compositionally biased region" description="Low complexity" evidence="1">
    <location>
        <begin position="219"/>
        <end position="230"/>
    </location>
</feature>
<feature type="compositionally biased region" description="Low complexity" evidence="1">
    <location>
        <begin position="277"/>
        <end position="292"/>
    </location>
</feature>
<sequence>MNAAVDGGRAVVLAGDGLVARLPGILCVARCPDPEPLARLLSHCRAVAGPEPGRALARRLAGWLGGPDAPPEGLVFGTVAGAGEMCAVFLSGAVGAQVGDVALSGADAAAWTDRLVPPGPVRLALSGAGPAPHAVLLDLRDGVVAGGGVQLAALTAASVAPDDPPRSINAQPTLIGMDAVDAGTDPANAIPTPPAAAPVVEAAEPAPSWPPVALGKGPSGAAPGRSAGSDGSAGPGSAAGAGSAAGMGSTAGVGSAAAPGSVAVPVAASPPGPATAPAPGSGSRPGPDAGAAQGREAQPATAVASGPGGGGRDGTSRLPQVLSAPRRAEAILGVSPAEPPRPPLEAGEPVGTGTRSLSGGPATAAPTGPRPGEARGHLCSRGHLNDPRSHFCVLCGIRMNERTGVLVIGSRPPLGLLVFDDGATYTVDAEYLVGRMPESDDRVRSGALRSIVVEDRSGAVSRVHAEVRVDNWDVVLVDSGSRNGTFVASPGDPAWTPVPPGRSRRLEPGMRVRLGGRTFVFESPSGVR</sequence>
<dbReference type="InterPro" id="IPR000253">
    <property type="entry name" value="FHA_dom"/>
</dbReference>
<organism evidence="3 4">
    <name type="scientific">Pseudonocardia abyssalis</name>
    <dbReference type="NCBI Taxonomy" id="2792008"/>
    <lineage>
        <taxon>Bacteria</taxon>
        <taxon>Bacillati</taxon>
        <taxon>Actinomycetota</taxon>
        <taxon>Actinomycetes</taxon>
        <taxon>Pseudonocardiales</taxon>
        <taxon>Pseudonocardiaceae</taxon>
        <taxon>Pseudonocardia</taxon>
    </lineage>
</organism>
<feature type="region of interest" description="Disordered" evidence="1">
    <location>
        <begin position="200"/>
        <end position="318"/>
    </location>
</feature>
<feature type="compositionally biased region" description="Low complexity" evidence="1">
    <location>
        <begin position="252"/>
        <end position="267"/>
    </location>
</feature>
<protein>
    <submittedName>
        <fullName evidence="3">FHA domain-containing protein</fullName>
    </submittedName>
</protein>
<feature type="region of interest" description="Disordered" evidence="1">
    <location>
        <begin position="332"/>
        <end position="380"/>
    </location>
</feature>
<accession>A0ABS6UU08</accession>
<dbReference type="CDD" id="cd00060">
    <property type="entry name" value="FHA"/>
    <property type="match status" value="1"/>
</dbReference>
<dbReference type="Pfam" id="PF00498">
    <property type="entry name" value="FHA"/>
    <property type="match status" value="1"/>
</dbReference>
<feature type="domain" description="FHA" evidence="2">
    <location>
        <begin position="431"/>
        <end position="487"/>
    </location>
</feature>
<name>A0ABS6UU08_9PSEU</name>
<dbReference type="RefSeq" id="WP_218616107.1">
    <property type="nucleotide sequence ID" value="NZ_JADQDK010000001.1"/>
</dbReference>
<evidence type="ECO:0000256" key="1">
    <source>
        <dbReference type="SAM" id="MobiDB-lite"/>
    </source>
</evidence>
<feature type="compositionally biased region" description="Gly residues" evidence="1">
    <location>
        <begin position="231"/>
        <end position="251"/>
    </location>
</feature>
<dbReference type="Proteomes" id="UP000694287">
    <property type="component" value="Unassembled WGS sequence"/>
</dbReference>
<evidence type="ECO:0000259" key="2">
    <source>
        <dbReference type="PROSITE" id="PS50006"/>
    </source>
</evidence>
<dbReference type="EMBL" id="JADQDK010000001">
    <property type="protein sequence ID" value="MBW0135461.1"/>
    <property type="molecule type" value="Genomic_DNA"/>
</dbReference>
<dbReference type="PROSITE" id="PS50006">
    <property type="entry name" value="FHA_DOMAIN"/>
    <property type="match status" value="1"/>
</dbReference>
<evidence type="ECO:0000313" key="3">
    <source>
        <dbReference type="EMBL" id="MBW0135461.1"/>
    </source>
</evidence>
<comment type="caution">
    <text evidence="3">The sequence shown here is derived from an EMBL/GenBank/DDBJ whole genome shotgun (WGS) entry which is preliminary data.</text>
</comment>
<feature type="compositionally biased region" description="Low complexity" evidence="1">
    <location>
        <begin position="359"/>
        <end position="371"/>
    </location>
</feature>
<evidence type="ECO:0000313" key="4">
    <source>
        <dbReference type="Proteomes" id="UP000694287"/>
    </source>
</evidence>
<keyword evidence="4" id="KW-1185">Reference proteome</keyword>